<dbReference type="InterPro" id="IPR002379">
    <property type="entry name" value="ATPase_proteolipid_c-like_dom"/>
</dbReference>
<gene>
    <name evidence="8" type="ORF">A2024_09445</name>
</gene>
<proteinExistence type="predicted"/>
<evidence type="ECO:0000313" key="9">
    <source>
        <dbReference type="Proteomes" id="UP000177230"/>
    </source>
</evidence>
<name>A0A1F5RFX4_9BACT</name>
<sequence>MKKKLTIPALFLLSLMAAAPALGQEAPAAFVWAPLLAKMALGLSLSLALSGSAIGLVISFQALLAGGEENFYKNIAVALMPSTQGIYGMVIFFTNLGGFATDPYTVAGKAAIASVILMISAWYQGIVCAAGIKSIQEGKNTLGNALVAGAMPETYAVFALVMTFILK</sequence>
<evidence type="ECO:0000256" key="6">
    <source>
        <dbReference type="SAM" id="SignalP"/>
    </source>
</evidence>
<evidence type="ECO:0000256" key="1">
    <source>
        <dbReference type="ARBA" id="ARBA00004141"/>
    </source>
</evidence>
<feature type="transmembrane region" description="Helical" evidence="5">
    <location>
        <begin position="110"/>
        <end position="132"/>
    </location>
</feature>
<dbReference type="EMBL" id="MFFM01000023">
    <property type="protein sequence ID" value="OGF13214.1"/>
    <property type="molecule type" value="Genomic_DNA"/>
</dbReference>
<feature type="domain" description="V-ATPase proteolipid subunit C-like" evidence="7">
    <location>
        <begin position="110"/>
        <end position="166"/>
    </location>
</feature>
<organism evidence="8 9">
    <name type="scientific">Candidatus Edwardsbacteria bacterium GWF2_54_11</name>
    <dbReference type="NCBI Taxonomy" id="1817851"/>
    <lineage>
        <taxon>Bacteria</taxon>
        <taxon>Candidatus Edwardsiibacteriota</taxon>
    </lineage>
</organism>
<feature type="transmembrane region" description="Helical" evidence="5">
    <location>
        <begin position="144"/>
        <end position="166"/>
    </location>
</feature>
<accession>A0A1F5RFX4</accession>
<feature type="transmembrane region" description="Helical" evidence="5">
    <location>
        <begin position="76"/>
        <end position="98"/>
    </location>
</feature>
<evidence type="ECO:0000313" key="8">
    <source>
        <dbReference type="EMBL" id="OGF13214.1"/>
    </source>
</evidence>
<dbReference type="CDD" id="cd18180">
    <property type="entry name" value="ATP-synt_Vo_Ao_c_NTPK_rpt2"/>
    <property type="match status" value="1"/>
</dbReference>
<keyword evidence="4 5" id="KW-0472">Membrane</keyword>
<dbReference type="Pfam" id="PF00137">
    <property type="entry name" value="ATP-synt_C"/>
    <property type="match status" value="1"/>
</dbReference>
<keyword evidence="6" id="KW-0732">Signal</keyword>
<dbReference type="AlphaFoldDB" id="A0A1F5RFX4"/>
<keyword evidence="3 5" id="KW-1133">Transmembrane helix</keyword>
<comment type="caution">
    <text evidence="8">The sequence shown here is derived from an EMBL/GenBank/DDBJ whole genome shotgun (WGS) entry which is preliminary data.</text>
</comment>
<dbReference type="SUPFAM" id="SSF81333">
    <property type="entry name" value="F1F0 ATP synthase subunit C"/>
    <property type="match status" value="1"/>
</dbReference>
<evidence type="ECO:0000259" key="7">
    <source>
        <dbReference type="Pfam" id="PF00137"/>
    </source>
</evidence>
<keyword evidence="2 5" id="KW-0812">Transmembrane</keyword>
<reference evidence="8 9" key="1">
    <citation type="journal article" date="2016" name="Nat. Commun.">
        <title>Thousands of microbial genomes shed light on interconnected biogeochemical processes in an aquifer system.</title>
        <authorList>
            <person name="Anantharaman K."/>
            <person name="Brown C.T."/>
            <person name="Hug L.A."/>
            <person name="Sharon I."/>
            <person name="Castelle C.J."/>
            <person name="Probst A.J."/>
            <person name="Thomas B.C."/>
            <person name="Singh A."/>
            <person name="Wilkins M.J."/>
            <person name="Karaoz U."/>
            <person name="Brodie E.L."/>
            <person name="Williams K.H."/>
            <person name="Hubbard S.S."/>
            <person name="Banfield J.F."/>
        </authorList>
    </citation>
    <scope>NUCLEOTIDE SEQUENCE [LARGE SCALE GENOMIC DNA]</scope>
</reference>
<protein>
    <recommendedName>
        <fullName evidence="7">V-ATPase proteolipid subunit C-like domain-containing protein</fullName>
    </recommendedName>
</protein>
<dbReference type="Proteomes" id="UP000177230">
    <property type="component" value="Unassembled WGS sequence"/>
</dbReference>
<feature type="signal peptide" evidence="6">
    <location>
        <begin position="1"/>
        <end position="23"/>
    </location>
</feature>
<feature type="chain" id="PRO_5009520762" description="V-ATPase proteolipid subunit C-like domain-containing protein" evidence="6">
    <location>
        <begin position="24"/>
        <end position="167"/>
    </location>
</feature>
<comment type="subcellular location">
    <subcellularLocation>
        <location evidence="1">Membrane</location>
        <topology evidence="1">Multi-pass membrane protein</topology>
    </subcellularLocation>
</comment>
<dbReference type="GO" id="GO:0015078">
    <property type="term" value="F:proton transmembrane transporter activity"/>
    <property type="evidence" value="ECO:0007669"/>
    <property type="project" value="InterPro"/>
</dbReference>
<feature type="transmembrane region" description="Helical" evidence="5">
    <location>
        <begin position="39"/>
        <end position="64"/>
    </location>
</feature>
<dbReference type="InterPro" id="IPR035921">
    <property type="entry name" value="F/V-ATP_Csub_sf"/>
</dbReference>
<evidence type="ECO:0000256" key="3">
    <source>
        <dbReference type="ARBA" id="ARBA00022989"/>
    </source>
</evidence>
<dbReference type="GO" id="GO:0033177">
    <property type="term" value="C:proton-transporting two-sector ATPase complex, proton-transporting domain"/>
    <property type="evidence" value="ECO:0007669"/>
    <property type="project" value="InterPro"/>
</dbReference>
<dbReference type="Gene3D" id="1.20.120.610">
    <property type="entry name" value="lithium bound rotor ring of v- atpase"/>
    <property type="match status" value="1"/>
</dbReference>
<evidence type="ECO:0000256" key="4">
    <source>
        <dbReference type="ARBA" id="ARBA00023136"/>
    </source>
</evidence>
<evidence type="ECO:0000256" key="5">
    <source>
        <dbReference type="SAM" id="Phobius"/>
    </source>
</evidence>
<evidence type="ECO:0000256" key="2">
    <source>
        <dbReference type="ARBA" id="ARBA00022692"/>
    </source>
</evidence>